<dbReference type="PROSITE" id="PS51729">
    <property type="entry name" value="GNAT_YJDJ"/>
    <property type="match status" value="1"/>
</dbReference>
<dbReference type="InterPro" id="IPR000182">
    <property type="entry name" value="GNAT_dom"/>
</dbReference>
<dbReference type="PANTHER" id="PTHR31435:SF9">
    <property type="entry name" value="PROTEIN NATD1"/>
    <property type="match status" value="1"/>
</dbReference>
<protein>
    <submittedName>
        <fullName evidence="3">N-acetyltransferase</fullName>
    </submittedName>
</protein>
<name>A0A7W2M708_9FLAO</name>
<organism evidence="3 4">
    <name type="scientific">Gelidibacter maritimus</name>
    <dbReference type="NCBI Taxonomy" id="2761487"/>
    <lineage>
        <taxon>Bacteria</taxon>
        <taxon>Pseudomonadati</taxon>
        <taxon>Bacteroidota</taxon>
        <taxon>Flavobacteriia</taxon>
        <taxon>Flavobacteriales</taxon>
        <taxon>Flavobacteriaceae</taxon>
        <taxon>Gelidibacter</taxon>
    </lineage>
</organism>
<dbReference type="InterPro" id="IPR016181">
    <property type="entry name" value="Acyl_CoA_acyltransferase"/>
</dbReference>
<dbReference type="RefSeq" id="WP_182205960.1">
    <property type="nucleotide sequence ID" value="NZ_JACGLT010000010.1"/>
</dbReference>
<dbReference type="SUPFAM" id="SSF55729">
    <property type="entry name" value="Acyl-CoA N-acyltransferases (Nat)"/>
    <property type="match status" value="1"/>
</dbReference>
<dbReference type="EMBL" id="JACGLT010000010">
    <property type="protein sequence ID" value="MBA6153666.1"/>
    <property type="molecule type" value="Genomic_DNA"/>
</dbReference>
<dbReference type="Gene3D" id="3.40.630.30">
    <property type="match status" value="1"/>
</dbReference>
<keyword evidence="4" id="KW-1185">Reference proteome</keyword>
<accession>A0A7W2M708</accession>
<evidence type="ECO:0000259" key="1">
    <source>
        <dbReference type="PROSITE" id="PS51186"/>
    </source>
</evidence>
<dbReference type="Proteomes" id="UP000541857">
    <property type="component" value="Unassembled WGS sequence"/>
</dbReference>
<dbReference type="InterPro" id="IPR031165">
    <property type="entry name" value="GNAT_YJDJ"/>
</dbReference>
<evidence type="ECO:0000259" key="2">
    <source>
        <dbReference type="PROSITE" id="PS51729"/>
    </source>
</evidence>
<reference evidence="3 4" key="1">
    <citation type="submission" date="2020-07" db="EMBL/GenBank/DDBJ databases">
        <title>Bacterium isolated from marine sediment.</title>
        <authorList>
            <person name="Shang D."/>
        </authorList>
    </citation>
    <scope>NUCLEOTIDE SEQUENCE [LARGE SCALE GENOMIC DNA]</scope>
    <source>
        <strain evidence="3 4">F6074</strain>
    </source>
</reference>
<dbReference type="PANTHER" id="PTHR31435">
    <property type="entry name" value="PROTEIN NATD1"/>
    <property type="match status" value="1"/>
</dbReference>
<comment type="caution">
    <text evidence="3">The sequence shown here is derived from an EMBL/GenBank/DDBJ whole genome shotgun (WGS) entry which is preliminary data.</text>
</comment>
<feature type="domain" description="N-acetyltransferase" evidence="2">
    <location>
        <begin position="6"/>
        <end position="94"/>
    </location>
</feature>
<dbReference type="GO" id="GO:0016747">
    <property type="term" value="F:acyltransferase activity, transferring groups other than amino-acyl groups"/>
    <property type="evidence" value="ECO:0007669"/>
    <property type="project" value="InterPro"/>
</dbReference>
<gene>
    <name evidence="3" type="ORF">H3Z82_13105</name>
</gene>
<proteinExistence type="predicted"/>
<dbReference type="PROSITE" id="PS51186">
    <property type="entry name" value="GNAT"/>
    <property type="match status" value="1"/>
</dbReference>
<keyword evidence="3" id="KW-0808">Transferase</keyword>
<dbReference type="InterPro" id="IPR045057">
    <property type="entry name" value="Gcn5-rel_NAT"/>
</dbReference>
<sequence>MDIQHTDNGKEGAFYIEIDGQRKAEMTYYYKDSDTIDIDHTEVAKSLQGKGIGYALIDAAVRFIRNKNLKAITSCSYAKAIFEKRQSEYQDIIK</sequence>
<dbReference type="CDD" id="cd04301">
    <property type="entry name" value="NAT_SF"/>
    <property type="match status" value="1"/>
</dbReference>
<dbReference type="Pfam" id="PF14542">
    <property type="entry name" value="Acetyltransf_CG"/>
    <property type="match status" value="1"/>
</dbReference>
<evidence type="ECO:0000313" key="4">
    <source>
        <dbReference type="Proteomes" id="UP000541857"/>
    </source>
</evidence>
<dbReference type="AlphaFoldDB" id="A0A7W2M708"/>
<evidence type="ECO:0000313" key="3">
    <source>
        <dbReference type="EMBL" id="MBA6153666.1"/>
    </source>
</evidence>
<feature type="domain" description="N-acetyltransferase" evidence="1">
    <location>
        <begin position="1"/>
        <end position="94"/>
    </location>
</feature>